<organism evidence="6 7">
    <name type="scientific">Coemansia guatemalensis</name>
    <dbReference type="NCBI Taxonomy" id="2761395"/>
    <lineage>
        <taxon>Eukaryota</taxon>
        <taxon>Fungi</taxon>
        <taxon>Fungi incertae sedis</taxon>
        <taxon>Zoopagomycota</taxon>
        <taxon>Kickxellomycotina</taxon>
        <taxon>Kickxellomycetes</taxon>
        <taxon>Kickxellales</taxon>
        <taxon>Kickxellaceae</taxon>
        <taxon>Coemansia</taxon>
    </lineage>
</organism>
<dbReference type="InterPro" id="IPR005814">
    <property type="entry name" value="Aminotrans_3"/>
</dbReference>
<reference evidence="6" key="1">
    <citation type="submission" date="2022-07" db="EMBL/GenBank/DDBJ databases">
        <title>Phylogenomic reconstructions and comparative analyses of Kickxellomycotina fungi.</title>
        <authorList>
            <person name="Reynolds N.K."/>
            <person name="Stajich J.E."/>
            <person name="Barry K."/>
            <person name="Grigoriev I.V."/>
            <person name="Crous P."/>
            <person name="Smith M.E."/>
        </authorList>
    </citation>
    <scope>NUCLEOTIDE SEQUENCE</scope>
    <source>
        <strain evidence="6">NRRL 1565</strain>
    </source>
</reference>
<keyword evidence="4" id="KW-0808">Transferase</keyword>
<dbReference type="InterPro" id="IPR015421">
    <property type="entry name" value="PyrdxlP-dep_Trfase_major"/>
</dbReference>
<evidence type="ECO:0000256" key="3">
    <source>
        <dbReference type="ARBA" id="ARBA00022576"/>
    </source>
</evidence>
<dbReference type="Pfam" id="PF00202">
    <property type="entry name" value="Aminotran_3"/>
    <property type="match status" value="1"/>
</dbReference>
<dbReference type="GO" id="GO:0008483">
    <property type="term" value="F:transaminase activity"/>
    <property type="evidence" value="ECO:0007669"/>
    <property type="project" value="UniProtKB-KW"/>
</dbReference>
<feature type="non-terminal residue" evidence="6">
    <location>
        <position position="189"/>
    </location>
</feature>
<protein>
    <recommendedName>
        <fullName evidence="8">PLP-dependent transferase</fullName>
    </recommendedName>
</protein>
<keyword evidence="7" id="KW-1185">Reference proteome</keyword>
<evidence type="ECO:0000256" key="2">
    <source>
        <dbReference type="ARBA" id="ARBA00008954"/>
    </source>
</evidence>
<dbReference type="Proteomes" id="UP001140094">
    <property type="component" value="Unassembled WGS sequence"/>
</dbReference>
<accession>A0A9W8I4G2</accession>
<dbReference type="AlphaFoldDB" id="A0A9W8I4G2"/>
<dbReference type="InterPro" id="IPR015424">
    <property type="entry name" value="PyrdxlP-dep_Trfase"/>
</dbReference>
<dbReference type="EMBL" id="JANBUO010000297">
    <property type="protein sequence ID" value="KAJ2805359.1"/>
    <property type="molecule type" value="Genomic_DNA"/>
</dbReference>
<evidence type="ECO:0000256" key="4">
    <source>
        <dbReference type="ARBA" id="ARBA00022679"/>
    </source>
</evidence>
<evidence type="ECO:0000313" key="6">
    <source>
        <dbReference type="EMBL" id="KAJ2805359.1"/>
    </source>
</evidence>
<evidence type="ECO:0008006" key="8">
    <source>
        <dbReference type="Google" id="ProtNLM"/>
    </source>
</evidence>
<dbReference type="GO" id="GO:0005739">
    <property type="term" value="C:mitochondrion"/>
    <property type="evidence" value="ECO:0007669"/>
    <property type="project" value="TreeGrafter"/>
</dbReference>
<keyword evidence="5" id="KW-0663">Pyridoxal phosphate</keyword>
<dbReference type="InterPro" id="IPR015422">
    <property type="entry name" value="PyrdxlP-dep_Trfase_small"/>
</dbReference>
<sequence length="189" mass="20526">MSFSVLRSAASVARAAGRRGGVYGQLRLMSQLKEPKEPSVVTSEVPGPASKTSLEKLSQLQDTRAAIFAADYSKSIGNYIADADGNMLLDMYCQIASIPVGYNNPRLLSAAKDPRMATALANRPALGVFPSVEWAEMLEDAFMRVRPAGMDMVFTSAHGSDANELAYKAAFMHYAHKRRGMRAFSQAEL</sequence>
<dbReference type="PANTHER" id="PTHR43206">
    <property type="entry name" value="AMINOTRANSFERASE"/>
    <property type="match status" value="1"/>
</dbReference>
<comment type="similarity">
    <text evidence="2">Belongs to the class-III pyridoxal-phosphate-dependent aminotransferase family.</text>
</comment>
<dbReference type="OrthoDB" id="10260828at2759"/>
<dbReference type="SUPFAM" id="SSF53383">
    <property type="entry name" value="PLP-dependent transferases"/>
    <property type="match status" value="1"/>
</dbReference>
<comment type="caution">
    <text evidence="6">The sequence shown here is derived from an EMBL/GenBank/DDBJ whole genome shotgun (WGS) entry which is preliminary data.</text>
</comment>
<evidence type="ECO:0000256" key="5">
    <source>
        <dbReference type="ARBA" id="ARBA00022898"/>
    </source>
</evidence>
<gene>
    <name evidence="6" type="ORF">H4R20_002124</name>
</gene>
<proteinExistence type="inferred from homology"/>
<dbReference type="GO" id="GO:0030170">
    <property type="term" value="F:pyridoxal phosphate binding"/>
    <property type="evidence" value="ECO:0007669"/>
    <property type="project" value="InterPro"/>
</dbReference>
<name>A0A9W8I4G2_9FUNG</name>
<dbReference type="GO" id="GO:0009450">
    <property type="term" value="P:gamma-aminobutyric acid catabolic process"/>
    <property type="evidence" value="ECO:0007669"/>
    <property type="project" value="TreeGrafter"/>
</dbReference>
<dbReference type="Gene3D" id="3.40.640.10">
    <property type="entry name" value="Type I PLP-dependent aspartate aminotransferase-like (Major domain)"/>
    <property type="match status" value="1"/>
</dbReference>
<keyword evidence="3" id="KW-0032">Aminotransferase</keyword>
<dbReference type="PANTHER" id="PTHR43206:SF1">
    <property type="entry name" value="4-AMINOBUTYRATE AMINOTRANSFERASE, MITOCHONDRIAL"/>
    <property type="match status" value="1"/>
</dbReference>
<evidence type="ECO:0000313" key="7">
    <source>
        <dbReference type="Proteomes" id="UP001140094"/>
    </source>
</evidence>
<dbReference type="Gene3D" id="3.90.1150.10">
    <property type="entry name" value="Aspartate Aminotransferase, domain 1"/>
    <property type="match status" value="1"/>
</dbReference>
<evidence type="ECO:0000256" key="1">
    <source>
        <dbReference type="ARBA" id="ARBA00001933"/>
    </source>
</evidence>
<comment type="cofactor">
    <cofactor evidence="1">
        <name>pyridoxal 5'-phosphate</name>
        <dbReference type="ChEBI" id="CHEBI:597326"/>
    </cofactor>
</comment>